<accession>A0A844XQJ4</accession>
<dbReference type="RefSeq" id="WP_157075203.1">
    <property type="nucleotide sequence ID" value="NZ_WTYC01000001.1"/>
</dbReference>
<dbReference type="OrthoDB" id="9151061at2"/>
<comment type="caution">
    <text evidence="1">The sequence shown here is derived from an EMBL/GenBank/DDBJ whole genome shotgun (WGS) entry which is preliminary data.</text>
</comment>
<organism evidence="1 2">
    <name type="scientific">Qipengyuania vulgaris</name>
    <dbReference type="NCBI Taxonomy" id="291985"/>
    <lineage>
        <taxon>Bacteria</taxon>
        <taxon>Pseudomonadati</taxon>
        <taxon>Pseudomonadota</taxon>
        <taxon>Alphaproteobacteria</taxon>
        <taxon>Sphingomonadales</taxon>
        <taxon>Erythrobacteraceae</taxon>
        <taxon>Qipengyuania</taxon>
    </lineage>
</organism>
<evidence type="ECO:0000313" key="2">
    <source>
        <dbReference type="Proteomes" id="UP000448199"/>
    </source>
</evidence>
<dbReference type="EMBL" id="WTYC01000001">
    <property type="protein sequence ID" value="MXO47312.1"/>
    <property type="molecule type" value="Genomic_DNA"/>
</dbReference>
<protein>
    <submittedName>
        <fullName evidence="1">Uncharacterized protein</fullName>
    </submittedName>
</protein>
<evidence type="ECO:0000313" key="1">
    <source>
        <dbReference type="EMBL" id="MXO47312.1"/>
    </source>
</evidence>
<sequence length="234" mass="26589">MISDRFETLAQAFRVFAEQHLRFRQLFLIDAPEAVGNLDHAIDGILNAFHGLYDAVKLEAPEAFNFYDDPLCAFVLRLRNARHHNQANGLRSVYRRARAEEHPRDYLLINFEAGESEDGGSFAEHYVSWSDIRAILDLQSAKYADSVAAGREAIAADRFEDWCLAHSYEVDRMFANLIPILSAACSRCTGAISQYIEPESVEAEAFLNIFQNVEPADFDRQEYVELTSAVFWPT</sequence>
<gene>
    <name evidence="1" type="ORF">GRI69_03445</name>
</gene>
<keyword evidence="2" id="KW-1185">Reference proteome</keyword>
<dbReference type="Proteomes" id="UP000448199">
    <property type="component" value="Unassembled WGS sequence"/>
</dbReference>
<dbReference type="AlphaFoldDB" id="A0A844XQJ4"/>
<name>A0A844XQJ4_9SPHN</name>
<proteinExistence type="predicted"/>
<reference evidence="1 2" key="1">
    <citation type="submission" date="2019-12" db="EMBL/GenBank/DDBJ databases">
        <title>Genomic-based taxomic classification of the family Erythrobacteraceae.</title>
        <authorList>
            <person name="Xu L."/>
        </authorList>
    </citation>
    <scope>NUCLEOTIDE SEQUENCE [LARGE SCALE GENOMIC DNA]</scope>
    <source>
        <strain evidence="1 2">DSM 17792</strain>
    </source>
</reference>